<gene>
    <name evidence="1" type="ORF">OUZ56_013818</name>
</gene>
<protein>
    <submittedName>
        <fullName evidence="1">Uncharacterized protein</fullName>
    </submittedName>
</protein>
<dbReference type="EMBL" id="JAOYFB010000002">
    <property type="protein sequence ID" value="KAK4008685.1"/>
    <property type="molecule type" value="Genomic_DNA"/>
</dbReference>
<dbReference type="Proteomes" id="UP001234178">
    <property type="component" value="Unassembled WGS sequence"/>
</dbReference>
<proteinExistence type="predicted"/>
<evidence type="ECO:0000313" key="1">
    <source>
        <dbReference type="EMBL" id="KAK4008685.1"/>
    </source>
</evidence>
<comment type="caution">
    <text evidence="1">The sequence shown here is derived from an EMBL/GenBank/DDBJ whole genome shotgun (WGS) entry which is preliminary data.</text>
</comment>
<reference evidence="1 2" key="1">
    <citation type="journal article" date="2023" name="Nucleic Acids Res.">
        <title>The hologenome of Daphnia magna reveals possible DNA methylation and microbiome-mediated evolution of the host genome.</title>
        <authorList>
            <person name="Chaturvedi A."/>
            <person name="Li X."/>
            <person name="Dhandapani V."/>
            <person name="Marshall H."/>
            <person name="Kissane S."/>
            <person name="Cuenca-Cambronero M."/>
            <person name="Asole G."/>
            <person name="Calvet F."/>
            <person name="Ruiz-Romero M."/>
            <person name="Marangio P."/>
            <person name="Guigo R."/>
            <person name="Rago D."/>
            <person name="Mirbahai L."/>
            <person name="Eastwood N."/>
            <person name="Colbourne J.K."/>
            <person name="Zhou J."/>
            <person name="Mallon E."/>
            <person name="Orsini L."/>
        </authorList>
    </citation>
    <scope>NUCLEOTIDE SEQUENCE [LARGE SCALE GENOMIC DNA]</scope>
    <source>
        <strain evidence="1">LRV0_1</strain>
    </source>
</reference>
<sequence>MVDDQLIHSKLSTNAFPDFDEVANIVQSVAEGSKPQQVIWLENMRCAPAPPLPGCNRKGVLG</sequence>
<accession>A0ABQ9Z714</accession>
<keyword evidence="2" id="KW-1185">Reference proteome</keyword>
<organism evidence="1 2">
    <name type="scientific">Daphnia magna</name>
    <dbReference type="NCBI Taxonomy" id="35525"/>
    <lineage>
        <taxon>Eukaryota</taxon>
        <taxon>Metazoa</taxon>
        <taxon>Ecdysozoa</taxon>
        <taxon>Arthropoda</taxon>
        <taxon>Crustacea</taxon>
        <taxon>Branchiopoda</taxon>
        <taxon>Diplostraca</taxon>
        <taxon>Cladocera</taxon>
        <taxon>Anomopoda</taxon>
        <taxon>Daphniidae</taxon>
        <taxon>Daphnia</taxon>
    </lineage>
</organism>
<evidence type="ECO:0000313" key="2">
    <source>
        <dbReference type="Proteomes" id="UP001234178"/>
    </source>
</evidence>
<name>A0ABQ9Z714_9CRUS</name>
<dbReference type="Gene3D" id="3.40.30.10">
    <property type="entry name" value="Glutaredoxin"/>
    <property type="match status" value="1"/>
</dbReference>